<gene>
    <name evidence="1" type="ORF">A3B84_00665</name>
</gene>
<sequence>MKAETKSCQNCKKGFTIESEDFNFYEKIKVPPPTWCPECRMVRRLSFINVWSIYWRSCDKCGNKTISLYPPEQKITSYCSECWWSDSWDGTEYAMDYDPLRPFLEQVKELSNKTPYMALESLYTSIKNSNYSNGIAWCKDCYLVFWADYCDNVFYSSLLNGLKYSADCIRGYNSELCYESIGFTKNYMTFFSDECDNCVNVWFSRNCYGCTDCVGCVNLRGATNFIFNVKYSKEEYEKELKKLGLDSWTKLREFEKEAHDFWLAKPYREYNGHSLNFNVTGEHVYTSKNSKEMYIVNGAENCKWCQFITVPPAKDCWDYSGWGNNASMVYECFGVGENVNNIKFSYECFPDSLNLEYCSWCIAGKNNFGCFNLKRKKYCILNKEYSKEEYEKLRDKIIKDMKTNPYVDKLGRKYFYGEFFPPEMSKFPYNKSNAMKFLPKTKEEALAEGYNWSDMEDTVYNVSKSADSLPERIIDTKDDILNEIIKCGNCGNGYKITQGELNLLRKMNLPIPRECPKCRENKRFARMTKPKLYNRTCMKCNANIYTPYSSEDPKTVYCVKCYQGEFL</sequence>
<name>A0A1F6VNX0_9BACT</name>
<proteinExistence type="predicted"/>
<evidence type="ECO:0000313" key="1">
    <source>
        <dbReference type="EMBL" id="OGI71360.1"/>
    </source>
</evidence>
<organism evidence="1 2">
    <name type="scientific">Candidatus Nomurabacteria bacterium RIFCSPHIGHO2_02_FULL_35_13</name>
    <dbReference type="NCBI Taxonomy" id="1801748"/>
    <lineage>
        <taxon>Bacteria</taxon>
        <taxon>Candidatus Nomuraibacteriota</taxon>
    </lineage>
</organism>
<dbReference type="AlphaFoldDB" id="A0A1F6VNX0"/>
<protein>
    <recommendedName>
        <fullName evidence="3">Zinc-binding domain-containing protein</fullName>
    </recommendedName>
</protein>
<reference evidence="1 2" key="1">
    <citation type="journal article" date="2016" name="Nat. Commun.">
        <title>Thousands of microbial genomes shed light on interconnected biogeochemical processes in an aquifer system.</title>
        <authorList>
            <person name="Anantharaman K."/>
            <person name="Brown C.T."/>
            <person name="Hug L.A."/>
            <person name="Sharon I."/>
            <person name="Castelle C.J."/>
            <person name="Probst A.J."/>
            <person name="Thomas B.C."/>
            <person name="Singh A."/>
            <person name="Wilkins M.J."/>
            <person name="Karaoz U."/>
            <person name="Brodie E.L."/>
            <person name="Williams K.H."/>
            <person name="Hubbard S.S."/>
            <person name="Banfield J.F."/>
        </authorList>
    </citation>
    <scope>NUCLEOTIDE SEQUENCE [LARGE SCALE GENOMIC DNA]</scope>
</reference>
<evidence type="ECO:0008006" key="3">
    <source>
        <dbReference type="Google" id="ProtNLM"/>
    </source>
</evidence>
<dbReference type="Proteomes" id="UP000177112">
    <property type="component" value="Unassembled WGS sequence"/>
</dbReference>
<dbReference type="EMBL" id="MFTY01000015">
    <property type="protein sequence ID" value="OGI71360.1"/>
    <property type="molecule type" value="Genomic_DNA"/>
</dbReference>
<comment type="caution">
    <text evidence="1">The sequence shown here is derived from an EMBL/GenBank/DDBJ whole genome shotgun (WGS) entry which is preliminary data.</text>
</comment>
<dbReference type="STRING" id="1801748.A3B84_00665"/>
<evidence type="ECO:0000313" key="2">
    <source>
        <dbReference type="Proteomes" id="UP000177112"/>
    </source>
</evidence>
<accession>A0A1F6VNX0</accession>